<keyword evidence="9" id="KW-1185">Reference proteome</keyword>
<keyword evidence="4 7" id="KW-1133">Transmembrane helix</keyword>
<evidence type="ECO:0000256" key="4">
    <source>
        <dbReference type="ARBA" id="ARBA00022989"/>
    </source>
</evidence>
<name>A0ABN9TRD9_9DINO</name>
<dbReference type="Pfam" id="PF08449">
    <property type="entry name" value="UAA"/>
    <property type="match status" value="1"/>
</dbReference>
<evidence type="ECO:0000256" key="2">
    <source>
        <dbReference type="ARBA" id="ARBA00022448"/>
    </source>
</evidence>
<gene>
    <name evidence="8" type="ORF">PCOR1329_LOCUS41548</name>
</gene>
<feature type="region of interest" description="Disordered" evidence="6">
    <location>
        <begin position="1"/>
        <end position="20"/>
    </location>
</feature>
<proteinExistence type="predicted"/>
<sequence length="549" mass="59767">MKNPRVGGPPSESSSADPAAASPQPARWTWASMLLGSFYAACVVGSLLVYGLWQERIMSQPYEGDIFTFSVFLVFFTRIVGLAFALVMVAGTCEPVYCQAPLWKYVVVSVPTVVASICQFEALRYVSFTMQILGKSSKTGLLMLGARAFVGTRWALSGWGGALNTAAPHSPLPCDGLGARQSLQMAPTAGTALRVIGYNPMWASGLRMQEILHHTTNYDAVLLCGTQTVCRKSEGVLRSRVAGRTILEAVHQPGPFTTAATGCAVILRTGYNDRHIRQTWSPPRQLAGRGLAVRIQKGAIDITYGVLYYPPQPRSHQENGVCHETAKALTRWWRSVLLALPCRTLPLFYSDVNDGIGAQVKAGGWSLDRAPVRGYWKHALHFDDHEQMSAQDAGDWYKIVDWMVAFGVTAGLVLYSGRGRTRALPFCHPHMLTGPLGTEHAAGSPLLGLGLLGSFVVLDGVSSFVQDKLFSEERGTKYNQLLYNSVTAALLSLGILLLWGRARESLEFCKGHPALYVDASIMSAAAMIAQWFVHMQVTSAVSPSRPRSI</sequence>
<comment type="caution">
    <text evidence="8">The sequence shown here is derived from an EMBL/GenBank/DDBJ whole genome shotgun (WGS) entry which is preliminary data.</text>
</comment>
<dbReference type="PANTHER" id="PTHR10778">
    <property type="entry name" value="SOLUTE CARRIER FAMILY 35 MEMBER B"/>
    <property type="match status" value="1"/>
</dbReference>
<evidence type="ECO:0000256" key="3">
    <source>
        <dbReference type="ARBA" id="ARBA00022692"/>
    </source>
</evidence>
<evidence type="ECO:0000256" key="1">
    <source>
        <dbReference type="ARBA" id="ARBA00004141"/>
    </source>
</evidence>
<reference evidence="8" key="1">
    <citation type="submission" date="2023-10" db="EMBL/GenBank/DDBJ databases">
        <authorList>
            <person name="Chen Y."/>
            <person name="Shah S."/>
            <person name="Dougan E. K."/>
            <person name="Thang M."/>
            <person name="Chan C."/>
        </authorList>
    </citation>
    <scope>NUCLEOTIDE SEQUENCE [LARGE SCALE GENOMIC DNA]</scope>
</reference>
<evidence type="ECO:0000256" key="5">
    <source>
        <dbReference type="ARBA" id="ARBA00023136"/>
    </source>
</evidence>
<dbReference type="EMBL" id="CAUYUJ010014997">
    <property type="protein sequence ID" value="CAK0848656.1"/>
    <property type="molecule type" value="Genomic_DNA"/>
</dbReference>
<dbReference type="Proteomes" id="UP001189429">
    <property type="component" value="Unassembled WGS sequence"/>
</dbReference>
<keyword evidence="3 7" id="KW-0812">Transmembrane</keyword>
<organism evidence="8 9">
    <name type="scientific">Prorocentrum cordatum</name>
    <dbReference type="NCBI Taxonomy" id="2364126"/>
    <lineage>
        <taxon>Eukaryota</taxon>
        <taxon>Sar</taxon>
        <taxon>Alveolata</taxon>
        <taxon>Dinophyceae</taxon>
        <taxon>Prorocentrales</taxon>
        <taxon>Prorocentraceae</taxon>
        <taxon>Prorocentrum</taxon>
    </lineage>
</organism>
<accession>A0ABN9TRD9</accession>
<keyword evidence="2" id="KW-0813">Transport</keyword>
<feature type="transmembrane region" description="Helical" evidence="7">
    <location>
        <begin position="30"/>
        <end position="53"/>
    </location>
</feature>
<evidence type="ECO:0000256" key="6">
    <source>
        <dbReference type="SAM" id="MobiDB-lite"/>
    </source>
</evidence>
<protein>
    <submittedName>
        <fullName evidence="8">Uncharacterized protein</fullName>
    </submittedName>
</protein>
<evidence type="ECO:0000256" key="7">
    <source>
        <dbReference type="SAM" id="Phobius"/>
    </source>
</evidence>
<comment type="subcellular location">
    <subcellularLocation>
        <location evidence="1">Membrane</location>
        <topology evidence="1">Multi-pass membrane protein</topology>
    </subcellularLocation>
</comment>
<keyword evidence="5 7" id="KW-0472">Membrane</keyword>
<dbReference type="InterPro" id="IPR013657">
    <property type="entry name" value="SCL35B1-4/HUT1"/>
</dbReference>
<evidence type="ECO:0000313" key="8">
    <source>
        <dbReference type="EMBL" id="CAK0848656.1"/>
    </source>
</evidence>
<dbReference type="PANTHER" id="PTHR10778:SF13">
    <property type="entry name" value="ADENOSINE 3'-PHOSPHO 5'-PHOSPHOSULFATE TRANSPORTER 1"/>
    <property type="match status" value="1"/>
</dbReference>
<feature type="compositionally biased region" description="Low complexity" evidence="6">
    <location>
        <begin position="9"/>
        <end position="20"/>
    </location>
</feature>
<feature type="transmembrane region" description="Helical" evidence="7">
    <location>
        <begin position="65"/>
        <end position="90"/>
    </location>
</feature>
<evidence type="ECO:0000313" key="9">
    <source>
        <dbReference type="Proteomes" id="UP001189429"/>
    </source>
</evidence>